<evidence type="ECO:0000313" key="1">
    <source>
        <dbReference type="EMBL" id="MXO58900.1"/>
    </source>
</evidence>
<sequence>MRILRPKETEAKVGLCDRELRDLEREGLFPRRFPLNPNGGRAVGHLEHEVDEWIAARAATREPADQAA</sequence>
<comment type="caution">
    <text evidence="1">The sequence shown here is derived from an EMBL/GenBank/DDBJ whole genome shotgun (WGS) entry which is preliminary data.</text>
</comment>
<gene>
    <name evidence="1" type="ORF">GRI89_05015</name>
</gene>
<dbReference type="Proteomes" id="UP000433652">
    <property type="component" value="Unassembled WGS sequence"/>
</dbReference>
<dbReference type="RefSeq" id="WP_159792781.1">
    <property type="nucleotide sequence ID" value="NZ_WTYM01000030.1"/>
</dbReference>
<dbReference type="Pfam" id="PF05930">
    <property type="entry name" value="Phage_AlpA"/>
    <property type="match status" value="1"/>
</dbReference>
<proteinExistence type="predicted"/>
<dbReference type="EMBL" id="WTYM01000030">
    <property type="protein sequence ID" value="MXO58900.1"/>
    <property type="molecule type" value="Genomic_DNA"/>
</dbReference>
<evidence type="ECO:0000313" key="2">
    <source>
        <dbReference type="Proteomes" id="UP000433652"/>
    </source>
</evidence>
<dbReference type="InterPro" id="IPR010260">
    <property type="entry name" value="AlpA"/>
</dbReference>
<dbReference type="OrthoDB" id="1525365at2"/>
<dbReference type="AlphaFoldDB" id="A0A6I4SV32"/>
<name>A0A6I4SV32_9SPHN</name>
<accession>A0A6I4SV32</accession>
<protein>
    <submittedName>
        <fullName evidence="1">AlpA family phage regulatory protein</fullName>
    </submittedName>
</protein>
<reference evidence="1 2" key="1">
    <citation type="submission" date="2019-12" db="EMBL/GenBank/DDBJ databases">
        <title>Genomic-based taxomic classification of the family Erythrobacteraceae.</title>
        <authorList>
            <person name="Xu L."/>
        </authorList>
    </citation>
    <scope>NUCLEOTIDE SEQUENCE [LARGE SCALE GENOMIC DNA]</scope>
    <source>
        <strain evidence="1 2">MCCC 1K01500</strain>
    </source>
</reference>
<organism evidence="1 2">
    <name type="scientific">Croceibacterium salegens</name>
    <dbReference type="NCBI Taxonomy" id="1737568"/>
    <lineage>
        <taxon>Bacteria</taxon>
        <taxon>Pseudomonadati</taxon>
        <taxon>Pseudomonadota</taxon>
        <taxon>Alphaproteobacteria</taxon>
        <taxon>Sphingomonadales</taxon>
        <taxon>Erythrobacteraceae</taxon>
        <taxon>Croceibacterium</taxon>
    </lineage>
</organism>
<keyword evidence="2" id="KW-1185">Reference proteome</keyword>